<evidence type="ECO:0000313" key="14">
    <source>
        <dbReference type="EMBL" id="PZP55438.1"/>
    </source>
</evidence>
<comment type="subcellular location">
    <subcellularLocation>
        <location evidence="2">Cell inner membrane</location>
        <topology evidence="2">Multi-pass membrane protein</topology>
    </subcellularLocation>
    <subcellularLocation>
        <location evidence="11">Cell membrane</location>
        <topology evidence="11">Multi-pass membrane protein</topology>
    </subcellularLocation>
</comment>
<name>A0A2W5FJP1_9BACT</name>
<feature type="transmembrane region" description="Helical" evidence="12">
    <location>
        <begin position="222"/>
        <end position="240"/>
    </location>
</feature>
<evidence type="ECO:0000256" key="5">
    <source>
        <dbReference type="ARBA" id="ARBA00022475"/>
    </source>
</evidence>
<dbReference type="Pfam" id="PF00482">
    <property type="entry name" value="T2SSF"/>
    <property type="match status" value="2"/>
</dbReference>
<dbReference type="InterPro" id="IPR003004">
    <property type="entry name" value="GspF/PilC"/>
</dbReference>
<dbReference type="Gene3D" id="1.20.81.30">
    <property type="entry name" value="Type II secretion system (T2SS), domain F"/>
    <property type="match status" value="2"/>
</dbReference>
<feature type="domain" description="Type II secretion system protein GspF" evidence="13">
    <location>
        <begin position="76"/>
        <end position="192"/>
    </location>
</feature>
<dbReference type="PANTHER" id="PTHR30012">
    <property type="entry name" value="GENERAL SECRETION PATHWAY PROTEIN"/>
    <property type="match status" value="1"/>
</dbReference>
<keyword evidence="7 11" id="KW-0812">Transmembrane</keyword>
<evidence type="ECO:0000256" key="7">
    <source>
        <dbReference type="ARBA" id="ARBA00022692"/>
    </source>
</evidence>
<evidence type="ECO:0000256" key="12">
    <source>
        <dbReference type="SAM" id="Phobius"/>
    </source>
</evidence>
<evidence type="ECO:0000256" key="10">
    <source>
        <dbReference type="ARBA" id="ARBA00030750"/>
    </source>
</evidence>
<dbReference type="InterPro" id="IPR001992">
    <property type="entry name" value="T2SS_GspF/T4SS_PilC_CS"/>
</dbReference>
<evidence type="ECO:0000256" key="2">
    <source>
        <dbReference type="ARBA" id="ARBA00004429"/>
    </source>
</evidence>
<feature type="transmembrane region" description="Helical" evidence="12">
    <location>
        <begin position="377"/>
        <end position="397"/>
    </location>
</feature>
<keyword evidence="5" id="KW-1003">Cell membrane</keyword>
<evidence type="ECO:0000256" key="9">
    <source>
        <dbReference type="ARBA" id="ARBA00023136"/>
    </source>
</evidence>
<keyword evidence="6" id="KW-0997">Cell inner membrane</keyword>
<organism evidence="14 15">
    <name type="scientific">Micavibrio aeruginosavorus</name>
    <dbReference type="NCBI Taxonomy" id="349221"/>
    <lineage>
        <taxon>Bacteria</taxon>
        <taxon>Pseudomonadati</taxon>
        <taxon>Bdellovibrionota</taxon>
        <taxon>Bdellovibrionia</taxon>
        <taxon>Bdellovibrionales</taxon>
        <taxon>Pseudobdellovibrionaceae</taxon>
        <taxon>Micavibrio</taxon>
    </lineage>
</organism>
<keyword evidence="8 12" id="KW-1133">Transmembrane helix</keyword>
<dbReference type="Proteomes" id="UP000249739">
    <property type="component" value="Unassembled WGS sequence"/>
</dbReference>
<evidence type="ECO:0000256" key="3">
    <source>
        <dbReference type="ARBA" id="ARBA00005745"/>
    </source>
</evidence>
<evidence type="ECO:0000259" key="13">
    <source>
        <dbReference type="Pfam" id="PF00482"/>
    </source>
</evidence>
<evidence type="ECO:0000256" key="8">
    <source>
        <dbReference type="ARBA" id="ARBA00022989"/>
    </source>
</evidence>
<protein>
    <recommendedName>
        <fullName evidence="10">General secretion pathway protein F</fullName>
    </recommendedName>
</protein>
<proteinExistence type="inferred from homology"/>
<evidence type="ECO:0000313" key="15">
    <source>
        <dbReference type="Proteomes" id="UP000249739"/>
    </source>
</evidence>
<evidence type="ECO:0000256" key="4">
    <source>
        <dbReference type="ARBA" id="ARBA00022448"/>
    </source>
</evidence>
<dbReference type="PROSITE" id="PS00874">
    <property type="entry name" value="T2SP_F"/>
    <property type="match status" value="1"/>
</dbReference>
<comment type="similarity">
    <text evidence="3 11">Belongs to the GSP F family.</text>
</comment>
<evidence type="ECO:0000256" key="6">
    <source>
        <dbReference type="ARBA" id="ARBA00022519"/>
    </source>
</evidence>
<reference evidence="14 15" key="1">
    <citation type="submission" date="2017-08" db="EMBL/GenBank/DDBJ databases">
        <title>Infants hospitalized years apart are colonized by the same room-sourced microbial strains.</title>
        <authorList>
            <person name="Brooks B."/>
            <person name="Olm M.R."/>
            <person name="Firek B.A."/>
            <person name="Baker R."/>
            <person name="Thomas B.C."/>
            <person name="Morowitz M.J."/>
            <person name="Banfield J.F."/>
        </authorList>
    </citation>
    <scope>NUCLEOTIDE SEQUENCE [LARGE SCALE GENOMIC DNA]</scope>
    <source>
        <strain evidence="14">S2_006_000_R2_64</strain>
    </source>
</reference>
<dbReference type="PRINTS" id="PR00812">
    <property type="entry name" value="BCTERIALGSPF"/>
</dbReference>
<evidence type="ECO:0000256" key="1">
    <source>
        <dbReference type="ARBA" id="ARBA00002684"/>
    </source>
</evidence>
<dbReference type="GO" id="GO:0005886">
    <property type="term" value="C:plasma membrane"/>
    <property type="evidence" value="ECO:0007669"/>
    <property type="project" value="UniProtKB-SubCell"/>
</dbReference>
<gene>
    <name evidence="14" type="ORF">DI586_06840</name>
</gene>
<comment type="caution">
    <text evidence="14">The sequence shown here is derived from an EMBL/GenBank/DDBJ whole genome shotgun (WGS) entry which is preliminary data.</text>
</comment>
<dbReference type="GO" id="GO:0009306">
    <property type="term" value="P:protein secretion"/>
    <property type="evidence" value="ECO:0007669"/>
    <property type="project" value="InterPro"/>
</dbReference>
<dbReference type="AlphaFoldDB" id="A0A2W5FJP1"/>
<dbReference type="InterPro" id="IPR042094">
    <property type="entry name" value="T2SS_GspF_sf"/>
</dbReference>
<dbReference type="EMBL" id="QFOT01000069">
    <property type="protein sequence ID" value="PZP55438.1"/>
    <property type="molecule type" value="Genomic_DNA"/>
</dbReference>
<dbReference type="PANTHER" id="PTHR30012:SF0">
    <property type="entry name" value="TYPE II SECRETION SYSTEM PROTEIN F-RELATED"/>
    <property type="match status" value="1"/>
</dbReference>
<feature type="transmembrane region" description="Helical" evidence="12">
    <location>
        <begin position="173"/>
        <end position="202"/>
    </location>
</feature>
<sequence length="405" mass="44826">MERYKYKAYNVKGRAIRGVVSAANETDLFNQLQSAGLELVNCSPIKQNSKLSSFQVVRQKVKTRDLIQLFIALEQMQSAGVPMLEALSDIRESMDNQTLSDIMSDVYRNVSEGSSLSEAMAAHPKVFGNLYISLIKAGEGTGDLSKSYLMLIKYLKWVDDMSSKIKKAIRYPIVLGLAVILTCVVMMGHVVPQIVGFIANLGQDLPFYTLALVATSMFFQKYWWVILLSPIIAFVAYKVLRRLSADFAYRADMAFLRLPVAGDLIRKINISRYSQTFAALYSSGIPVVNCLKASQDTVSNLALNEALELTLNRVQTGSTLSEGFNASGEFPNLVVRMVRIGEESGNLSPVFDQVSEFYTRDVDEAVQGMIAMIEPALTLLLGGMILWIAAGVFGPIYGSFENMNF</sequence>
<evidence type="ECO:0000256" key="11">
    <source>
        <dbReference type="RuleBase" id="RU003923"/>
    </source>
</evidence>
<keyword evidence="9 12" id="KW-0472">Membrane</keyword>
<comment type="function">
    <text evidence="1">Component of the type II secretion system inner membrane complex required for the energy-dependent secretion of extracellular factors such as proteases and toxins from the periplasm.</text>
</comment>
<accession>A0A2W5FJP1</accession>
<dbReference type="InterPro" id="IPR018076">
    <property type="entry name" value="T2SS_GspF_dom"/>
</dbReference>
<dbReference type="FunFam" id="1.20.81.30:FF:000001">
    <property type="entry name" value="Type II secretion system protein F"/>
    <property type="match status" value="1"/>
</dbReference>
<keyword evidence="4 11" id="KW-0813">Transport</keyword>
<feature type="domain" description="Type II secretion system protein GspF" evidence="13">
    <location>
        <begin position="274"/>
        <end position="393"/>
    </location>
</feature>